<dbReference type="GO" id="GO:0005886">
    <property type="term" value="C:plasma membrane"/>
    <property type="evidence" value="ECO:0007669"/>
    <property type="project" value="UniProtKB-SubCell"/>
</dbReference>
<feature type="transmembrane region" description="Helical" evidence="7">
    <location>
        <begin position="149"/>
        <end position="169"/>
    </location>
</feature>
<comment type="caution">
    <text evidence="9">The sequence shown here is derived from an EMBL/GenBank/DDBJ whole genome shotgun (WGS) entry which is preliminary data.</text>
</comment>
<dbReference type="GO" id="GO:0048473">
    <property type="term" value="P:D-methionine transmembrane transport"/>
    <property type="evidence" value="ECO:0007669"/>
    <property type="project" value="TreeGrafter"/>
</dbReference>
<feature type="transmembrane region" description="Helical" evidence="7">
    <location>
        <begin position="83"/>
        <end position="106"/>
    </location>
</feature>
<dbReference type="InterPro" id="IPR051322">
    <property type="entry name" value="AA_ABC_Transporter_Permease"/>
</dbReference>
<feature type="transmembrane region" description="Helical" evidence="7">
    <location>
        <begin position="53"/>
        <end position="77"/>
    </location>
</feature>
<evidence type="ECO:0000313" key="9">
    <source>
        <dbReference type="EMBL" id="NYD56149.1"/>
    </source>
</evidence>
<dbReference type="InterPro" id="IPR035906">
    <property type="entry name" value="MetI-like_sf"/>
</dbReference>
<sequence length="219" mass="22980">MDRLIELDSLFAEAALETLYIVAVTLGIGGAGGLLLGVLLYTTRAGGIAPQRAVHVGLNLLVNFFRPIPFVIFIAAAQPLARLVVGIGIGNRALIFALSLAAAFGISRIVEQNLVSVDPGVLEASRAMGAGRLRTTLTVLLPEAFGPLILGYTFAFVAIVDMAAIAGVVGGGGLGAFALTYGYRQYDPLVTWAAVLVIIAFVQLVQFGGNRAARRVMRR</sequence>
<keyword evidence="2 7" id="KW-0813">Transport</keyword>
<dbReference type="InterPro" id="IPR000515">
    <property type="entry name" value="MetI-like"/>
</dbReference>
<evidence type="ECO:0000256" key="6">
    <source>
        <dbReference type="ARBA" id="ARBA00023136"/>
    </source>
</evidence>
<keyword evidence="10" id="KW-1185">Reference proteome</keyword>
<keyword evidence="3" id="KW-1003">Cell membrane</keyword>
<evidence type="ECO:0000256" key="2">
    <source>
        <dbReference type="ARBA" id="ARBA00022448"/>
    </source>
</evidence>
<feature type="transmembrane region" description="Helical" evidence="7">
    <location>
        <begin position="20"/>
        <end position="41"/>
    </location>
</feature>
<accession>A0A7Y9EYD4</accession>
<feature type="domain" description="ABC transmembrane type-1" evidence="8">
    <location>
        <begin position="15"/>
        <end position="207"/>
    </location>
</feature>
<dbReference type="Gene3D" id="1.10.3720.10">
    <property type="entry name" value="MetI-like"/>
    <property type="match status" value="1"/>
</dbReference>
<dbReference type="PANTHER" id="PTHR30450">
    <property type="entry name" value="ABC TRANSPORTER PERMEASE"/>
    <property type="match status" value="1"/>
</dbReference>
<keyword evidence="5 7" id="KW-1133">Transmembrane helix</keyword>
<dbReference type="EMBL" id="JACCBE010000001">
    <property type="protein sequence ID" value="NYD56149.1"/>
    <property type="molecule type" value="Genomic_DNA"/>
</dbReference>
<dbReference type="CDD" id="cd06261">
    <property type="entry name" value="TM_PBP2"/>
    <property type="match status" value="1"/>
</dbReference>
<evidence type="ECO:0000256" key="4">
    <source>
        <dbReference type="ARBA" id="ARBA00022692"/>
    </source>
</evidence>
<evidence type="ECO:0000256" key="3">
    <source>
        <dbReference type="ARBA" id="ARBA00022475"/>
    </source>
</evidence>
<feature type="transmembrane region" description="Helical" evidence="7">
    <location>
        <begin position="189"/>
        <end position="209"/>
    </location>
</feature>
<protein>
    <submittedName>
        <fullName evidence="9">D-methionine transport system permease protein</fullName>
    </submittedName>
</protein>
<dbReference type="PROSITE" id="PS50928">
    <property type="entry name" value="ABC_TM1"/>
    <property type="match status" value="1"/>
</dbReference>
<evidence type="ECO:0000256" key="1">
    <source>
        <dbReference type="ARBA" id="ARBA00004651"/>
    </source>
</evidence>
<dbReference type="PANTHER" id="PTHR30450:SF14">
    <property type="entry name" value="TRANSPORTER, PERMEASE PROTEIN, PUTATIVE-RELATED"/>
    <property type="match status" value="1"/>
</dbReference>
<comment type="similarity">
    <text evidence="7">Belongs to the binding-protein-dependent transport system permease family.</text>
</comment>
<evidence type="ECO:0000259" key="8">
    <source>
        <dbReference type="PROSITE" id="PS50928"/>
    </source>
</evidence>
<proteinExistence type="inferred from homology"/>
<evidence type="ECO:0000313" key="10">
    <source>
        <dbReference type="Proteomes" id="UP000516957"/>
    </source>
</evidence>
<organism evidence="9 10">
    <name type="scientific">Nocardioides marinisabuli</name>
    <dbReference type="NCBI Taxonomy" id="419476"/>
    <lineage>
        <taxon>Bacteria</taxon>
        <taxon>Bacillati</taxon>
        <taxon>Actinomycetota</taxon>
        <taxon>Actinomycetes</taxon>
        <taxon>Propionibacteriales</taxon>
        <taxon>Nocardioidaceae</taxon>
        <taxon>Nocardioides</taxon>
    </lineage>
</organism>
<gene>
    <name evidence="9" type="ORF">BKA08_000387</name>
</gene>
<keyword evidence="4 7" id="KW-0812">Transmembrane</keyword>
<keyword evidence="6 7" id="KW-0472">Membrane</keyword>
<evidence type="ECO:0000256" key="7">
    <source>
        <dbReference type="RuleBase" id="RU363032"/>
    </source>
</evidence>
<reference evidence="9 10" key="1">
    <citation type="submission" date="2020-07" db="EMBL/GenBank/DDBJ databases">
        <title>Sequencing the genomes of 1000 actinobacteria strains.</title>
        <authorList>
            <person name="Klenk H.-P."/>
        </authorList>
    </citation>
    <scope>NUCLEOTIDE SEQUENCE [LARGE SCALE GENOMIC DNA]</scope>
    <source>
        <strain evidence="9 10">DSM 18965</strain>
    </source>
</reference>
<dbReference type="AlphaFoldDB" id="A0A7Y9EYD4"/>
<dbReference type="Proteomes" id="UP000516957">
    <property type="component" value="Unassembled WGS sequence"/>
</dbReference>
<comment type="subcellular location">
    <subcellularLocation>
        <location evidence="1 7">Cell membrane</location>
        <topology evidence="1 7">Multi-pass membrane protein</topology>
    </subcellularLocation>
</comment>
<dbReference type="Pfam" id="PF00528">
    <property type="entry name" value="BPD_transp_1"/>
    <property type="match status" value="1"/>
</dbReference>
<dbReference type="RefSeq" id="WP_179614088.1">
    <property type="nucleotide sequence ID" value="NZ_CP059163.1"/>
</dbReference>
<name>A0A7Y9EYD4_9ACTN</name>
<dbReference type="SUPFAM" id="SSF161098">
    <property type="entry name" value="MetI-like"/>
    <property type="match status" value="1"/>
</dbReference>
<evidence type="ECO:0000256" key="5">
    <source>
        <dbReference type="ARBA" id="ARBA00022989"/>
    </source>
</evidence>